<evidence type="ECO:0000256" key="3">
    <source>
        <dbReference type="SAM" id="MobiDB-lite"/>
    </source>
</evidence>
<dbReference type="EMBL" id="OIVN01006431">
    <property type="protein sequence ID" value="SPD32994.1"/>
    <property type="molecule type" value="Genomic_DNA"/>
</dbReference>
<accession>A0A2N9J8S8</accession>
<feature type="domain" description="C-JID" evidence="4">
    <location>
        <begin position="8"/>
        <end position="147"/>
    </location>
</feature>
<sequence length="379" mass="43418">MGRYNLVIPGSEIPKWFSHQSMGDEVNIKEPSHLCNEWMGIAVCALLFSHKHHPCDQIDNSRELACHLIANGNHIYPLVGISSIAKVLSDHIWLLYLFPQHYDKRSIKLLWAYNVNGFNQIGIRIETKGSGLTVKKCGFRLVYMKDIADLKRTMGQSSNNLEDNKIKRSLDDYDGTGPSREGSFNDVPHPKWNLWPMVNLIVRSQVSMRNVVRSSVIVISDLGFRHWEKSSESDLEEVEQSRADPLPFTESRDTRRAETESRAETELTGGGGSERQRVEERESGAETKRREIEWLRKVREKIFKFEIYAKRRRFGSPRTGPDPTRTGPYLTRTKTVPEIFFFGRNRVRLGYACSGTPAVYVPTTYPVPVRRPFCRTGAS</sequence>
<name>A0A2N9J8S8_FAGSY</name>
<feature type="region of interest" description="Disordered" evidence="3">
    <location>
        <begin position="158"/>
        <end position="186"/>
    </location>
</feature>
<feature type="region of interest" description="Disordered" evidence="3">
    <location>
        <begin position="233"/>
        <end position="286"/>
    </location>
</feature>
<keyword evidence="1" id="KW-0433">Leucine-rich repeat</keyword>
<keyword evidence="2" id="KW-0677">Repeat</keyword>
<dbReference type="InterPro" id="IPR045344">
    <property type="entry name" value="C-JID"/>
</dbReference>
<organism evidence="5">
    <name type="scientific">Fagus sylvatica</name>
    <name type="common">Beechnut</name>
    <dbReference type="NCBI Taxonomy" id="28930"/>
    <lineage>
        <taxon>Eukaryota</taxon>
        <taxon>Viridiplantae</taxon>
        <taxon>Streptophyta</taxon>
        <taxon>Embryophyta</taxon>
        <taxon>Tracheophyta</taxon>
        <taxon>Spermatophyta</taxon>
        <taxon>Magnoliopsida</taxon>
        <taxon>eudicotyledons</taxon>
        <taxon>Gunneridae</taxon>
        <taxon>Pentapetalae</taxon>
        <taxon>rosids</taxon>
        <taxon>fabids</taxon>
        <taxon>Fagales</taxon>
        <taxon>Fagaceae</taxon>
        <taxon>Fagus</taxon>
    </lineage>
</organism>
<dbReference type="Pfam" id="PF20160">
    <property type="entry name" value="C-JID"/>
    <property type="match status" value="1"/>
</dbReference>
<feature type="compositionally biased region" description="Basic and acidic residues" evidence="3">
    <location>
        <begin position="162"/>
        <end position="171"/>
    </location>
</feature>
<evidence type="ECO:0000256" key="2">
    <source>
        <dbReference type="ARBA" id="ARBA00022737"/>
    </source>
</evidence>
<gene>
    <name evidence="5" type="ORF">FSB_LOCUS60876</name>
</gene>
<feature type="compositionally biased region" description="Basic and acidic residues" evidence="3">
    <location>
        <begin position="274"/>
        <end position="286"/>
    </location>
</feature>
<feature type="compositionally biased region" description="Basic and acidic residues" evidence="3">
    <location>
        <begin position="250"/>
        <end position="265"/>
    </location>
</feature>
<reference evidence="5" key="1">
    <citation type="submission" date="2018-02" db="EMBL/GenBank/DDBJ databases">
        <authorList>
            <person name="Cohen D.B."/>
            <person name="Kent A.D."/>
        </authorList>
    </citation>
    <scope>NUCLEOTIDE SEQUENCE</scope>
</reference>
<proteinExistence type="predicted"/>
<dbReference type="AlphaFoldDB" id="A0A2N9J8S8"/>
<evidence type="ECO:0000313" key="5">
    <source>
        <dbReference type="EMBL" id="SPD32994.1"/>
    </source>
</evidence>
<evidence type="ECO:0000256" key="1">
    <source>
        <dbReference type="ARBA" id="ARBA00022614"/>
    </source>
</evidence>
<protein>
    <recommendedName>
        <fullName evidence="4">C-JID domain-containing protein</fullName>
    </recommendedName>
</protein>
<evidence type="ECO:0000259" key="4">
    <source>
        <dbReference type="Pfam" id="PF20160"/>
    </source>
</evidence>